<dbReference type="InterPro" id="IPR050321">
    <property type="entry name" value="Glycosyltr_2/OpgH_subfam"/>
</dbReference>
<feature type="transmembrane region" description="Helical" evidence="8">
    <location>
        <begin position="823"/>
        <end position="845"/>
    </location>
</feature>
<keyword evidence="3 9" id="KW-0808">Transferase</keyword>
<dbReference type="PANTHER" id="PTHR43867">
    <property type="entry name" value="CELLULOSE SYNTHASE CATALYTIC SUBUNIT A [UDP-FORMING]"/>
    <property type="match status" value="1"/>
</dbReference>
<dbReference type="InterPro" id="IPR029044">
    <property type="entry name" value="Nucleotide-diphossugar_trans"/>
</dbReference>
<keyword evidence="10" id="KW-1185">Reference proteome</keyword>
<keyword evidence="2" id="KW-0328">Glycosyltransferase</keyword>
<dbReference type="Proteomes" id="UP001319827">
    <property type="component" value="Chromosome"/>
</dbReference>
<name>A0ABM8HSP9_9BACT</name>
<dbReference type="InterPro" id="IPR017853">
    <property type="entry name" value="GH"/>
</dbReference>
<dbReference type="Pfam" id="PF00332">
    <property type="entry name" value="Glyco_hydro_17"/>
    <property type="match status" value="1"/>
</dbReference>
<reference evidence="9 10" key="2">
    <citation type="journal article" date="2021" name="Int. J. Syst. Evol. Microbiol.">
        <title>Isolation and Polyphasic Characterization of Desulfuromonas versatilis sp. Nov., an Electrogenic Bacteria Capable of Versatile Metabolism Isolated from a Graphene Oxide-Reducing Enrichment Culture.</title>
        <authorList>
            <person name="Xie L."/>
            <person name="Yoshida N."/>
            <person name="Ishii S."/>
            <person name="Meng L."/>
        </authorList>
    </citation>
    <scope>NUCLEOTIDE SEQUENCE [LARGE SCALE GENOMIC DNA]</scope>
    <source>
        <strain evidence="9 10">NIT-T3</strain>
    </source>
</reference>
<evidence type="ECO:0000256" key="7">
    <source>
        <dbReference type="ARBA" id="ARBA00023136"/>
    </source>
</evidence>
<evidence type="ECO:0000313" key="9">
    <source>
        <dbReference type="EMBL" id="BCR06045.1"/>
    </source>
</evidence>
<evidence type="ECO:0000256" key="1">
    <source>
        <dbReference type="ARBA" id="ARBA00004141"/>
    </source>
</evidence>
<dbReference type="Pfam" id="PF13641">
    <property type="entry name" value="Glyco_tranf_2_3"/>
    <property type="match status" value="1"/>
</dbReference>
<feature type="transmembrane region" description="Helical" evidence="8">
    <location>
        <begin position="711"/>
        <end position="735"/>
    </location>
</feature>
<proteinExistence type="predicted"/>
<keyword evidence="4 8" id="KW-0812">Transmembrane</keyword>
<organism evidence="9 10">
    <name type="scientific">Desulfuromonas versatilis</name>
    <dbReference type="NCBI Taxonomy" id="2802975"/>
    <lineage>
        <taxon>Bacteria</taxon>
        <taxon>Pseudomonadati</taxon>
        <taxon>Thermodesulfobacteriota</taxon>
        <taxon>Desulfuromonadia</taxon>
        <taxon>Desulfuromonadales</taxon>
        <taxon>Desulfuromonadaceae</taxon>
        <taxon>Desulfuromonas</taxon>
    </lineage>
</organism>
<evidence type="ECO:0000256" key="4">
    <source>
        <dbReference type="ARBA" id="ARBA00022692"/>
    </source>
</evidence>
<evidence type="ECO:0000313" key="10">
    <source>
        <dbReference type="Proteomes" id="UP001319827"/>
    </source>
</evidence>
<dbReference type="SUPFAM" id="SSF53448">
    <property type="entry name" value="Nucleotide-diphospho-sugar transferases"/>
    <property type="match status" value="1"/>
</dbReference>
<dbReference type="Gene3D" id="3.90.550.10">
    <property type="entry name" value="Spore Coat Polysaccharide Biosynthesis Protein SpsA, Chain A"/>
    <property type="match status" value="1"/>
</dbReference>
<evidence type="ECO:0000256" key="2">
    <source>
        <dbReference type="ARBA" id="ARBA00022676"/>
    </source>
</evidence>
<feature type="transmembrane region" description="Helical" evidence="8">
    <location>
        <begin position="747"/>
        <end position="765"/>
    </location>
</feature>
<evidence type="ECO:0000256" key="3">
    <source>
        <dbReference type="ARBA" id="ARBA00022679"/>
    </source>
</evidence>
<dbReference type="InterPro" id="IPR000490">
    <property type="entry name" value="Glyco_hydro_17"/>
</dbReference>
<sequence length="877" mass="99514">MRKTGIFIVLLVVLANLGIWAYANQPKEARDWRGEIRGFSFSPFGKDQDPFEKKYPSVADIDRDLTLLATKANRVRSYSSAEGQEHIPAVAQAHGLKVTAGAWLDRDLDKNRMEIEQLIVNTNSYHSVERAMVGNEVILRGDLSVAELGEYIAEVRAATKVPVGTAEPWHVWLKHPELAGLVDFIAIHILPYWEGVPADKAIAWTQDCYDQVARAFPGKPVIIGEVGWPSAGPRWEKSEPSVVNQARFVREFLNLAAEKNYDYFLMEAIDQPWKKALEGRAGAHWGMFDADRQPKYPLIGEVVEQPLWPWQFAVATLLALCPMVLFLRNWDNLKRRGQLFFAVLIQVAASMFAWTAFLPITTAMTPAGLTVWGVLLPAQAALLLVVLTNGLEMSEILWVQRWRRRFLPVEEKSGGPQPKVSIHLAIYNEPPELVFQTLDGLSRLDYPDFEVLVIDNNTAREEVWRPVEEYCARLGERFRFFHLPKWPGYKAGALNFGMSQTHPDAAIVGVIDSDYVVSPDWLSKLVPYFDRPEVGFVQAPQDNREWQGDLFKTMINWEYNGFFQIGMVHRNERNAIIQHGTMTLVRRTALNEVGNWGEWCICEDAELGLRLFEAGYESVYVNHDFGHGVVPTSFAGYKGQRFRWTYGAVQILRRHWRALLPWNKSGLTLGQKFHFATGWLPWFTDAMHLLFTFAGVFWTVGMLLLPHEFEIPLQVFLVPTLGLFVFKVMHALVLYRARVRCTFWQSVGAAIAGMGLTHTIARAIFNGLWTSSKPFLRTPKGEGRPAVFQGVAMAWEETQIMLLLWLTAVASLWFFGLDNVEGLLWAALLLVQSIPYASALLTSLASTLPRVHLVLPRFGSGLLRMLWNPRPRRTPMG</sequence>
<keyword evidence="7 8" id="KW-0472">Membrane</keyword>
<protein>
    <submittedName>
        <fullName evidence="9">Glycosyl transferase</fullName>
    </submittedName>
</protein>
<feature type="transmembrane region" description="Helical" evidence="8">
    <location>
        <begin position="339"/>
        <end position="357"/>
    </location>
</feature>
<evidence type="ECO:0000256" key="8">
    <source>
        <dbReference type="SAM" id="Phobius"/>
    </source>
</evidence>
<comment type="subcellular location">
    <subcellularLocation>
        <location evidence="1">Membrane</location>
        <topology evidence="1">Multi-pass membrane protein</topology>
    </subcellularLocation>
</comment>
<dbReference type="EMBL" id="AP024355">
    <property type="protein sequence ID" value="BCR06045.1"/>
    <property type="molecule type" value="Genomic_DNA"/>
</dbReference>
<accession>A0ABM8HSP9</accession>
<dbReference type="Gene3D" id="3.20.20.80">
    <property type="entry name" value="Glycosidases"/>
    <property type="match status" value="1"/>
</dbReference>
<keyword evidence="5" id="KW-0378">Hydrolase</keyword>
<evidence type="ECO:0000256" key="6">
    <source>
        <dbReference type="ARBA" id="ARBA00022989"/>
    </source>
</evidence>
<evidence type="ECO:0000256" key="5">
    <source>
        <dbReference type="ARBA" id="ARBA00022801"/>
    </source>
</evidence>
<gene>
    <name evidence="9" type="primary">ndvB</name>
    <name evidence="9" type="ORF">DESUT3_31140</name>
</gene>
<feature type="transmembrane region" description="Helical" evidence="8">
    <location>
        <begin position="369"/>
        <end position="391"/>
    </location>
</feature>
<reference evidence="9 10" key="1">
    <citation type="journal article" date="2016" name="C (Basel)">
        <title>Selective Growth of and Electricity Production by Marine Exoelectrogenic Bacteria in Self-Aggregated Hydrogel of Microbially Reduced Graphene Oxide.</title>
        <authorList>
            <person name="Yoshida N."/>
            <person name="Goto Y."/>
            <person name="Miyata Y."/>
        </authorList>
    </citation>
    <scope>NUCLEOTIDE SEQUENCE [LARGE SCALE GENOMIC DNA]</scope>
    <source>
        <strain evidence="9 10">NIT-T3</strain>
    </source>
</reference>
<feature type="transmembrane region" description="Helical" evidence="8">
    <location>
        <begin position="307"/>
        <end position="327"/>
    </location>
</feature>
<dbReference type="RefSeq" id="WP_221249428.1">
    <property type="nucleotide sequence ID" value="NZ_AP024355.1"/>
</dbReference>
<keyword evidence="6 8" id="KW-1133">Transmembrane helix</keyword>
<dbReference type="SUPFAM" id="SSF51445">
    <property type="entry name" value="(Trans)glycosidases"/>
    <property type="match status" value="1"/>
</dbReference>
<dbReference type="PANTHER" id="PTHR43867:SF4">
    <property type="entry name" value="BETA-(1-3)-GLUCOSYL TRANSFERASE"/>
    <property type="match status" value="1"/>
</dbReference>
<dbReference type="GO" id="GO:0016740">
    <property type="term" value="F:transferase activity"/>
    <property type="evidence" value="ECO:0007669"/>
    <property type="project" value="UniProtKB-KW"/>
</dbReference>
<feature type="transmembrane region" description="Helical" evidence="8">
    <location>
        <begin position="798"/>
        <end position="816"/>
    </location>
</feature>
<feature type="transmembrane region" description="Helical" evidence="8">
    <location>
        <begin position="686"/>
        <end position="705"/>
    </location>
</feature>